<feature type="domain" description="Sushi" evidence="3">
    <location>
        <begin position="324"/>
        <end position="359"/>
    </location>
</feature>
<feature type="non-terminal residue" evidence="4">
    <location>
        <position position="364"/>
    </location>
</feature>
<evidence type="ECO:0000256" key="1">
    <source>
        <dbReference type="ARBA" id="ARBA00023157"/>
    </source>
</evidence>
<dbReference type="STRING" id="407821.A0A087TZN8"/>
<dbReference type="OrthoDB" id="5804959at2759"/>
<name>A0A087TZN8_STEMI</name>
<feature type="region of interest" description="Disordered" evidence="2">
    <location>
        <begin position="131"/>
        <end position="156"/>
    </location>
</feature>
<evidence type="ECO:0000256" key="2">
    <source>
        <dbReference type="SAM" id="MobiDB-lite"/>
    </source>
</evidence>
<dbReference type="OMA" id="AFVYRYE"/>
<dbReference type="Proteomes" id="UP000054359">
    <property type="component" value="Unassembled WGS sequence"/>
</dbReference>
<reference evidence="4 5" key="1">
    <citation type="submission" date="2013-11" db="EMBL/GenBank/DDBJ databases">
        <title>Genome sequencing of Stegodyphus mimosarum.</title>
        <authorList>
            <person name="Bechsgaard J."/>
        </authorList>
    </citation>
    <scope>NUCLEOTIDE SEQUENCE [LARGE SCALE GENOMIC DNA]</scope>
</reference>
<proteinExistence type="predicted"/>
<dbReference type="Pfam" id="PF00084">
    <property type="entry name" value="Sushi"/>
    <property type="match status" value="1"/>
</dbReference>
<evidence type="ECO:0000313" key="5">
    <source>
        <dbReference type="Proteomes" id="UP000054359"/>
    </source>
</evidence>
<dbReference type="InterPro" id="IPR035976">
    <property type="entry name" value="Sushi/SCR/CCP_sf"/>
</dbReference>
<feature type="compositionally biased region" description="Basic residues" evidence="2">
    <location>
        <begin position="197"/>
        <end position="221"/>
    </location>
</feature>
<feature type="region of interest" description="Disordered" evidence="2">
    <location>
        <begin position="187"/>
        <end position="236"/>
    </location>
</feature>
<dbReference type="EMBL" id="KK117476">
    <property type="protein sequence ID" value="KFM70577.1"/>
    <property type="molecule type" value="Genomic_DNA"/>
</dbReference>
<protein>
    <recommendedName>
        <fullName evidence="3">Sushi domain-containing protein</fullName>
    </recommendedName>
</protein>
<sequence length="364" mass="41904">MKGKPVAYCVNNVWTEAAPECIPIKKRLHHTNQPSGQDTLIHYSRKHDQHEEISKLDKQRQLFNWGDQTTTQSVYGDGPRRLPLINGIWPPQDVAEQVLALGPQSTPGPKTMVKEEIDIAELRHKQLEELKRQRHSDSRLGGKRRQGHKKNKHRRKNVAVIDESVPRETIVSLGSTEDGDALSIAFAKPGNETSKAQVRHKYRHRNRSKGKHHGKGKKWRPPHPTSDPFITSRRSRVDTSGISPYHTIYQFNSAKYHDIEELRRRPIERVQQHQSETAAFEKYDASCVDALYGREVPMIAPQVHNAFVYRYETKKNQLYPFNSYMVVKYRCFGGFTLVNKMAHALYCKEGSWVGEIPRCVKDTA</sequence>
<gene>
    <name evidence="4" type="ORF">X975_25821</name>
</gene>
<dbReference type="Gene3D" id="2.10.70.10">
    <property type="entry name" value="Complement Module, domain 1"/>
    <property type="match status" value="1"/>
</dbReference>
<dbReference type="InterPro" id="IPR000436">
    <property type="entry name" value="Sushi_SCR_CCP_dom"/>
</dbReference>
<feature type="compositionally biased region" description="Basic residues" evidence="2">
    <location>
        <begin position="141"/>
        <end position="156"/>
    </location>
</feature>
<keyword evidence="5" id="KW-1185">Reference proteome</keyword>
<evidence type="ECO:0000313" key="4">
    <source>
        <dbReference type="EMBL" id="KFM70577.1"/>
    </source>
</evidence>
<organism evidence="4 5">
    <name type="scientific">Stegodyphus mimosarum</name>
    <name type="common">African social velvet spider</name>
    <dbReference type="NCBI Taxonomy" id="407821"/>
    <lineage>
        <taxon>Eukaryota</taxon>
        <taxon>Metazoa</taxon>
        <taxon>Ecdysozoa</taxon>
        <taxon>Arthropoda</taxon>
        <taxon>Chelicerata</taxon>
        <taxon>Arachnida</taxon>
        <taxon>Araneae</taxon>
        <taxon>Araneomorphae</taxon>
        <taxon>Entelegynae</taxon>
        <taxon>Eresoidea</taxon>
        <taxon>Eresidae</taxon>
        <taxon>Stegodyphus</taxon>
    </lineage>
</organism>
<dbReference type="SUPFAM" id="SSF57535">
    <property type="entry name" value="Complement control module/SCR domain"/>
    <property type="match status" value="1"/>
</dbReference>
<keyword evidence="1" id="KW-1015">Disulfide bond</keyword>
<dbReference type="CDD" id="cd00033">
    <property type="entry name" value="CCP"/>
    <property type="match status" value="1"/>
</dbReference>
<feature type="compositionally biased region" description="Basic and acidic residues" evidence="2">
    <location>
        <begin position="131"/>
        <end position="140"/>
    </location>
</feature>
<accession>A0A087TZN8</accession>
<dbReference type="AlphaFoldDB" id="A0A087TZN8"/>
<evidence type="ECO:0000259" key="3">
    <source>
        <dbReference type="Pfam" id="PF00084"/>
    </source>
</evidence>